<dbReference type="GO" id="GO:0005886">
    <property type="term" value="C:plasma membrane"/>
    <property type="evidence" value="ECO:0007669"/>
    <property type="project" value="UniProtKB-SubCell"/>
</dbReference>
<evidence type="ECO:0000256" key="6">
    <source>
        <dbReference type="ARBA" id="ARBA00023136"/>
    </source>
</evidence>
<dbReference type="PANTHER" id="PTHR30151:SF0">
    <property type="entry name" value="ABC TRANSPORTER PERMEASE PROTEIN MJ0413-RELATED"/>
    <property type="match status" value="1"/>
</dbReference>
<accession>A0A328HI76</accession>
<reference evidence="9 10" key="1">
    <citation type="submission" date="2018-04" db="EMBL/GenBank/DDBJ databases">
        <title>Bacteria isolated from cave deposits of Manipur.</title>
        <authorList>
            <person name="Sahoo D."/>
            <person name="Sarangthem I."/>
            <person name="Nandeibam J."/>
        </authorList>
    </citation>
    <scope>NUCLEOTIDE SEQUENCE [LARGE SCALE GENOMIC DNA]</scope>
    <source>
        <strain evidence="10">mrc11</strain>
    </source>
</reference>
<keyword evidence="6 7" id="KW-0472">Membrane</keyword>
<dbReference type="PROSITE" id="PS50928">
    <property type="entry name" value="ABC_TM1"/>
    <property type="match status" value="1"/>
</dbReference>
<feature type="transmembrane region" description="Helical" evidence="7">
    <location>
        <begin position="189"/>
        <end position="209"/>
    </location>
</feature>
<feature type="domain" description="ABC transmembrane type-1" evidence="8">
    <location>
        <begin position="78"/>
        <end position="266"/>
    </location>
</feature>
<dbReference type="PANTHER" id="PTHR30151">
    <property type="entry name" value="ALKANE SULFONATE ABC TRANSPORTER-RELATED, MEMBRANE SUBUNIT"/>
    <property type="match status" value="1"/>
</dbReference>
<feature type="transmembrane region" description="Helical" evidence="7">
    <location>
        <begin position="32"/>
        <end position="53"/>
    </location>
</feature>
<feature type="transmembrane region" description="Helical" evidence="7">
    <location>
        <begin position="245"/>
        <end position="265"/>
    </location>
</feature>
<gene>
    <name evidence="9" type="ORF">DBZ45_13800</name>
</gene>
<dbReference type="Gene3D" id="1.10.3720.10">
    <property type="entry name" value="MetI-like"/>
    <property type="match status" value="1"/>
</dbReference>
<organism evidence="9 10">
    <name type="scientific">Arthrobacter globiformis</name>
    <dbReference type="NCBI Taxonomy" id="1665"/>
    <lineage>
        <taxon>Bacteria</taxon>
        <taxon>Bacillati</taxon>
        <taxon>Actinomycetota</taxon>
        <taxon>Actinomycetes</taxon>
        <taxon>Micrococcales</taxon>
        <taxon>Micrococcaceae</taxon>
        <taxon>Arthrobacter</taxon>
    </lineage>
</organism>
<keyword evidence="2 7" id="KW-0813">Transport</keyword>
<dbReference type="Pfam" id="PF00528">
    <property type="entry name" value="BPD_transp_1"/>
    <property type="match status" value="1"/>
</dbReference>
<dbReference type="SUPFAM" id="SSF161098">
    <property type="entry name" value="MetI-like"/>
    <property type="match status" value="1"/>
</dbReference>
<proteinExistence type="inferred from homology"/>
<evidence type="ECO:0000259" key="8">
    <source>
        <dbReference type="PROSITE" id="PS50928"/>
    </source>
</evidence>
<comment type="subcellular location">
    <subcellularLocation>
        <location evidence="1 7">Cell membrane</location>
        <topology evidence="1 7">Multi-pass membrane protein</topology>
    </subcellularLocation>
</comment>
<feature type="transmembrane region" description="Helical" evidence="7">
    <location>
        <begin position="89"/>
        <end position="109"/>
    </location>
</feature>
<sequence>MQTNLSAPPRTQPRLSAPKVVRTADVKAQARIGRVAVVVAALIVWEVLTRFGLIDSDFVSTPLAVGVAFTEMLRSSEVLSALASTGGNILLAFVIGTVIGVIAGTVMGLSKTLWQAYSAPLLFLMSTPKSIFLPIFILLCGIGSTSAVVFGAFEAAVFVTINVAAGMALVEDRHMKVARAFKASWAQTILAVVLPSALPGIFTALWFGIRHAFIGVLIAELWASSDGVGGLIRVYAEQLHTDKTLALMLAVTILAIIAGTIWNHLETRLTRWRQSSAAGATTTTATS</sequence>
<dbReference type="InterPro" id="IPR000515">
    <property type="entry name" value="MetI-like"/>
</dbReference>
<evidence type="ECO:0000256" key="5">
    <source>
        <dbReference type="ARBA" id="ARBA00022989"/>
    </source>
</evidence>
<dbReference type="AlphaFoldDB" id="A0A328HI76"/>
<evidence type="ECO:0000256" key="4">
    <source>
        <dbReference type="ARBA" id="ARBA00022692"/>
    </source>
</evidence>
<evidence type="ECO:0000256" key="2">
    <source>
        <dbReference type="ARBA" id="ARBA00022448"/>
    </source>
</evidence>
<dbReference type="CDD" id="cd06261">
    <property type="entry name" value="TM_PBP2"/>
    <property type="match status" value="1"/>
</dbReference>
<dbReference type="InterPro" id="IPR035906">
    <property type="entry name" value="MetI-like_sf"/>
</dbReference>
<evidence type="ECO:0000256" key="3">
    <source>
        <dbReference type="ARBA" id="ARBA00022475"/>
    </source>
</evidence>
<comment type="caution">
    <text evidence="9">The sequence shown here is derived from an EMBL/GenBank/DDBJ whole genome shotgun (WGS) entry which is preliminary data.</text>
</comment>
<evidence type="ECO:0000313" key="10">
    <source>
        <dbReference type="Proteomes" id="UP000249166"/>
    </source>
</evidence>
<keyword evidence="5 7" id="KW-1133">Transmembrane helix</keyword>
<dbReference type="EMBL" id="QLNP01000088">
    <property type="protein sequence ID" value="RAM36713.1"/>
    <property type="molecule type" value="Genomic_DNA"/>
</dbReference>
<feature type="transmembrane region" description="Helical" evidence="7">
    <location>
        <begin position="150"/>
        <end position="169"/>
    </location>
</feature>
<dbReference type="Proteomes" id="UP000249166">
    <property type="component" value="Unassembled WGS sequence"/>
</dbReference>
<dbReference type="OrthoDB" id="7274389at2"/>
<evidence type="ECO:0000313" key="9">
    <source>
        <dbReference type="EMBL" id="RAM36713.1"/>
    </source>
</evidence>
<comment type="similarity">
    <text evidence="7">Belongs to the binding-protein-dependent transport system permease family.</text>
</comment>
<keyword evidence="4 7" id="KW-0812">Transmembrane</keyword>
<dbReference type="GO" id="GO:0055085">
    <property type="term" value="P:transmembrane transport"/>
    <property type="evidence" value="ECO:0007669"/>
    <property type="project" value="InterPro"/>
</dbReference>
<keyword evidence="3" id="KW-1003">Cell membrane</keyword>
<evidence type="ECO:0000256" key="1">
    <source>
        <dbReference type="ARBA" id="ARBA00004651"/>
    </source>
</evidence>
<protein>
    <recommendedName>
        <fullName evidence="8">ABC transmembrane type-1 domain-containing protein</fullName>
    </recommendedName>
</protein>
<feature type="transmembrane region" description="Helical" evidence="7">
    <location>
        <begin position="121"/>
        <end position="144"/>
    </location>
</feature>
<evidence type="ECO:0000256" key="7">
    <source>
        <dbReference type="RuleBase" id="RU363032"/>
    </source>
</evidence>
<name>A0A328HI76_ARTGO</name>